<proteinExistence type="predicted"/>
<comment type="caution">
    <text evidence="1">The sequence shown here is derived from an EMBL/GenBank/DDBJ whole genome shotgun (WGS) entry which is preliminary data.</text>
</comment>
<sequence>MAYNITRTKLREYTDSTEFEHLCCALLVADYKRIIPLGGSGDQGRDAVMPQAFPSIYQSTETGTIFQFSLQKSWRKKLDSELKKVFENGFKPLAFVFVTNQEISTGAKTKCQEDIAATFGVKPEILDLSWLQARLENPEYLHVRRQYLSLDDSTLPAFITLADYAARRIDRLRAPDLPVFLGRDVENSRFKEFTESKKRVLVLSAPPGVGKTKFMLEGAKSIQFEGDVKFLRQEVDSIEKHLNELDPSRPLLLFIDDAQELKDLRQLLALILSPELGEKLHVVMATHPCVKGRIVGEFDSRAIEYSEIELTPLPNPAIDQLIQLPQMGIKDEGQRGAIIKIAEGNPLVACVAASLLRETGTLAGLTRDQVIMAHFMRSLQSSLPAKSTDDKARLILAIISATKGIEYGNFRELLAGIVCVTAEALDVLIDQLVAGGLLMRGWRGLRVTPELLAETLVLDSFFAANHSFDFREKVLAPFFAQKGSKIFRSLAEAEMSGSSDATNIIDGFMADAREFVKTANNASRQAILDWLKGFAFFRPEDALLVLRAMLEAPVPDPAVIKSPLWGTMTITHVDVWRSACSILADTGWHCEACLRETMTLLYLIGAQQDHSRSNSFPLEDAIRVLNEQVIPFEPGKPLRIQEIAQQEIESWLSGATSEKQLEVIISALLTLLSLAWTSTNASPTDSRSFTVRNGFIKLTDPIQKIREGALNCVVATYERCGPAQRISLIQGLSDHLMPRVPSGIPDELRSSIADDLFNIISALKCRSQADSAAEKYALWKALEFTGRLKDERLEKLQRELFSDEVDEYAHLVEWPGHIRGDDNDWKTAGARHGAYWEARARAITVENLDAELVRYDRHIREAGLCGDQVSSAIQTNIGILARSVAIESRDILLALIKEISGKYPNLQRFAGAFLGELLAVDQANAKMIMKEWIKCGNIALRAEACRAMLWIQPGQFTAAEIELLTYLTSLNDPTVDRLVVGWFGSILKKVDDCDPKAAVEIVRLVSTRKDKYALNMIAESLRPGGSISQITAKDLLDIALSYVEHDSHELDFDIEHVLMRLFLLNPDAWLAFWEARIKRQLTRKEGDSYLAVPFHLSAEADYVVSSPHKLRVLGTLLEWSSRNDFAYQHTGTTLLKLYSDKNPNVVQDILEEWIASGEQGKLHAVARALREMGYSDFFLMMANKLLNVTDDKAIEACLVSTVASFEVVCGSFVPLYEKRKADFAAWLANPQASLQAKAFARKQISYLSRQIELHAKEDAWDD</sequence>
<gene>
    <name evidence="1" type="ORF">DEALK_02250</name>
</gene>
<dbReference type="InterPro" id="IPR027417">
    <property type="entry name" value="P-loop_NTPase"/>
</dbReference>
<protein>
    <submittedName>
        <fullName evidence="1">Uncharacterized protein</fullName>
    </submittedName>
</protein>
<dbReference type="OrthoDB" id="583250at2"/>
<name>A0A0W0GL64_9CHLR</name>
<dbReference type="InterPro" id="IPR016024">
    <property type="entry name" value="ARM-type_fold"/>
</dbReference>
<dbReference type="SUPFAM" id="SSF48371">
    <property type="entry name" value="ARM repeat"/>
    <property type="match status" value="1"/>
</dbReference>
<accession>A0A0W0GL64</accession>
<reference evidence="1 2" key="1">
    <citation type="submission" date="2015-06" db="EMBL/GenBank/DDBJ databases">
        <title>Genome sequence of the organohalide-respiring Dehalogenimonas alkenigignens type strain (IP3-3T).</title>
        <authorList>
            <person name="Key T.A."/>
            <person name="Richmond D.P."/>
            <person name="Bowman K.S."/>
            <person name="Cho Y.-J."/>
            <person name="Chun J."/>
            <person name="da Costa M.S."/>
            <person name="Rainey F.A."/>
            <person name="Moe W.M."/>
        </authorList>
    </citation>
    <scope>NUCLEOTIDE SEQUENCE [LARGE SCALE GENOMIC DNA]</scope>
    <source>
        <strain evidence="1 2">IP3-3</strain>
    </source>
</reference>
<organism evidence="1 2">
    <name type="scientific">Dehalogenimonas alkenigignens</name>
    <dbReference type="NCBI Taxonomy" id="1217799"/>
    <lineage>
        <taxon>Bacteria</taxon>
        <taxon>Bacillati</taxon>
        <taxon>Chloroflexota</taxon>
        <taxon>Dehalococcoidia</taxon>
        <taxon>Dehalococcoidales</taxon>
        <taxon>Dehalococcoidaceae</taxon>
        <taxon>Dehalogenimonas</taxon>
    </lineage>
</organism>
<dbReference type="EMBL" id="LFDV01000001">
    <property type="protein sequence ID" value="KTB49312.1"/>
    <property type="molecule type" value="Genomic_DNA"/>
</dbReference>
<dbReference type="STRING" id="1217799.DEALK_02250"/>
<dbReference type="Proteomes" id="UP000053947">
    <property type="component" value="Unassembled WGS sequence"/>
</dbReference>
<evidence type="ECO:0000313" key="1">
    <source>
        <dbReference type="EMBL" id="KTB49312.1"/>
    </source>
</evidence>
<dbReference type="SUPFAM" id="SSF52540">
    <property type="entry name" value="P-loop containing nucleoside triphosphate hydrolases"/>
    <property type="match status" value="1"/>
</dbReference>
<dbReference type="RefSeq" id="WP_058437914.1">
    <property type="nucleotide sequence ID" value="NZ_KQ758903.1"/>
</dbReference>
<evidence type="ECO:0000313" key="2">
    <source>
        <dbReference type="Proteomes" id="UP000053947"/>
    </source>
</evidence>
<dbReference type="AlphaFoldDB" id="A0A0W0GL64"/>
<keyword evidence="2" id="KW-1185">Reference proteome</keyword>